<evidence type="ECO:0000256" key="1">
    <source>
        <dbReference type="ARBA" id="ARBA00009005"/>
    </source>
</evidence>
<evidence type="ECO:0000313" key="4">
    <source>
        <dbReference type="Proteomes" id="UP000044841"/>
    </source>
</evidence>
<sequence>MATAPTLRGPQDPSIVSCSYPPDLRPFIKRAMVEGDMLPNPVNIVPARRRALIIAPQYKEPGQTFPPLPTTAADVKLIYDLLVRSGYEPRNIRILCDVWSFNGRVHPTRENILDSLEWLVAGTTEGDYRFLHCNGHGQRVETDSSKGKVGRVVRSDNWPRMPGAWDSELSLDAIQAGRVSEQAIAESELVYYNEAIVTRICEASDLEYEGEEDPEPAGKVWDRELNAYLSKLPQGSTITCIMDCCASGRILNLSRKLQGSGFRGKPDQAASSNLPLIPSFPTSFSSPDNTSGPPTPSLISPTTISSIATIASTMVNTIPHMVRYARTVMQEGIPERERDMDGIQARVFAWSACHQRQESWDSNDCSNGLLTLTFTQTCVRLGGTLDSPTRYTYNALFEAVSKLVAEMRATSPNPAPQFVQLWTSLREENRTVETNLLDSHVEF</sequence>
<dbReference type="Gene3D" id="3.40.50.1460">
    <property type="match status" value="1"/>
</dbReference>
<reference evidence="3 4" key="1">
    <citation type="submission" date="2015-07" db="EMBL/GenBank/DDBJ databases">
        <authorList>
            <person name="Noorani M."/>
        </authorList>
    </citation>
    <scope>NUCLEOTIDE SEQUENCE [LARGE SCALE GENOMIC DNA]</scope>
    <source>
        <strain evidence="3">BBA 69670</strain>
    </source>
</reference>
<evidence type="ECO:0000259" key="2">
    <source>
        <dbReference type="Pfam" id="PF00656"/>
    </source>
</evidence>
<dbReference type="InterPro" id="IPR050452">
    <property type="entry name" value="Metacaspase"/>
</dbReference>
<dbReference type="GO" id="GO:0005737">
    <property type="term" value="C:cytoplasm"/>
    <property type="evidence" value="ECO:0007669"/>
    <property type="project" value="TreeGrafter"/>
</dbReference>
<organism evidence="3 4">
    <name type="scientific">Rhizoctonia solani</name>
    <dbReference type="NCBI Taxonomy" id="456999"/>
    <lineage>
        <taxon>Eukaryota</taxon>
        <taxon>Fungi</taxon>
        <taxon>Dikarya</taxon>
        <taxon>Basidiomycota</taxon>
        <taxon>Agaricomycotina</taxon>
        <taxon>Agaricomycetes</taxon>
        <taxon>Cantharellales</taxon>
        <taxon>Ceratobasidiaceae</taxon>
        <taxon>Rhizoctonia</taxon>
    </lineage>
</organism>
<evidence type="ECO:0000313" key="3">
    <source>
        <dbReference type="EMBL" id="CUA77255.1"/>
    </source>
</evidence>
<protein>
    <recommendedName>
        <fullName evidence="2">Peptidase C14 caspase domain-containing protein</fullName>
    </recommendedName>
</protein>
<gene>
    <name evidence="3" type="ORF">RSOLAG22IIIB_12632</name>
</gene>
<dbReference type="PANTHER" id="PTHR48104:SF30">
    <property type="entry name" value="METACASPASE-1"/>
    <property type="match status" value="1"/>
</dbReference>
<keyword evidence="4" id="KW-1185">Reference proteome</keyword>
<dbReference type="Proteomes" id="UP000044841">
    <property type="component" value="Unassembled WGS sequence"/>
</dbReference>
<dbReference type="EMBL" id="CYGV01001803">
    <property type="protein sequence ID" value="CUA77255.1"/>
    <property type="molecule type" value="Genomic_DNA"/>
</dbReference>
<feature type="domain" description="Peptidase C14 caspase" evidence="2">
    <location>
        <begin position="48"/>
        <end position="157"/>
    </location>
</feature>
<proteinExistence type="inferred from homology"/>
<accession>A0A0K6GFI8</accession>
<dbReference type="Pfam" id="PF00656">
    <property type="entry name" value="Peptidase_C14"/>
    <property type="match status" value="1"/>
</dbReference>
<dbReference type="InterPro" id="IPR011600">
    <property type="entry name" value="Pept_C14_caspase"/>
</dbReference>
<dbReference type="AlphaFoldDB" id="A0A0K6GFI8"/>
<dbReference type="PANTHER" id="PTHR48104">
    <property type="entry name" value="METACASPASE-4"/>
    <property type="match status" value="1"/>
</dbReference>
<dbReference type="GO" id="GO:0004197">
    <property type="term" value="F:cysteine-type endopeptidase activity"/>
    <property type="evidence" value="ECO:0007669"/>
    <property type="project" value="InterPro"/>
</dbReference>
<name>A0A0K6GFI8_9AGAM</name>
<comment type="similarity">
    <text evidence="1">Belongs to the peptidase C14B family.</text>
</comment>
<dbReference type="GO" id="GO:0006508">
    <property type="term" value="P:proteolysis"/>
    <property type="evidence" value="ECO:0007669"/>
    <property type="project" value="InterPro"/>
</dbReference>